<dbReference type="InterPro" id="IPR002881">
    <property type="entry name" value="DUF58"/>
</dbReference>
<feature type="transmembrane region" description="Helical" evidence="2">
    <location>
        <begin position="29"/>
        <end position="49"/>
    </location>
</feature>
<reference evidence="5" key="1">
    <citation type="journal article" date="2019" name="Int. J. Syst. Evol. Microbiol.">
        <title>The Global Catalogue of Microorganisms (GCM) 10K type strain sequencing project: providing services to taxonomists for standard genome sequencing and annotation.</title>
        <authorList>
            <consortium name="The Broad Institute Genomics Platform"/>
            <consortium name="The Broad Institute Genome Sequencing Center for Infectious Disease"/>
            <person name="Wu L."/>
            <person name="Ma J."/>
        </authorList>
    </citation>
    <scope>NUCLEOTIDE SEQUENCE [LARGE SCALE GENOMIC DNA]</scope>
    <source>
        <strain evidence="5">CGMCC 1.15044</strain>
    </source>
</reference>
<dbReference type="EMBL" id="BMHF01000020">
    <property type="protein sequence ID" value="GGA49858.1"/>
    <property type="molecule type" value="Genomic_DNA"/>
</dbReference>
<evidence type="ECO:0000256" key="1">
    <source>
        <dbReference type="SAM" id="MobiDB-lite"/>
    </source>
</evidence>
<evidence type="ECO:0000313" key="4">
    <source>
        <dbReference type="EMBL" id="GGA49858.1"/>
    </source>
</evidence>
<protein>
    <recommendedName>
        <fullName evidence="3">DUF58 domain-containing protein</fullName>
    </recommendedName>
</protein>
<evidence type="ECO:0000313" key="5">
    <source>
        <dbReference type="Proteomes" id="UP000609323"/>
    </source>
</evidence>
<feature type="region of interest" description="Disordered" evidence="1">
    <location>
        <begin position="164"/>
        <end position="185"/>
    </location>
</feature>
<dbReference type="Proteomes" id="UP000609323">
    <property type="component" value="Unassembled WGS sequence"/>
</dbReference>
<keyword evidence="2" id="KW-1133">Transmembrane helix</keyword>
<dbReference type="PANTHER" id="PTHR34351:SF2">
    <property type="entry name" value="DUF58 DOMAIN-CONTAINING PROTEIN"/>
    <property type="match status" value="1"/>
</dbReference>
<gene>
    <name evidence="4" type="ORF">GCM10010917_38950</name>
</gene>
<keyword evidence="2" id="KW-0472">Membrane</keyword>
<organism evidence="4 5">
    <name type="scientific">Paenibacillus physcomitrellae</name>
    <dbReference type="NCBI Taxonomy" id="1619311"/>
    <lineage>
        <taxon>Bacteria</taxon>
        <taxon>Bacillati</taxon>
        <taxon>Bacillota</taxon>
        <taxon>Bacilli</taxon>
        <taxon>Bacillales</taxon>
        <taxon>Paenibacillaceae</taxon>
        <taxon>Paenibacillus</taxon>
    </lineage>
</organism>
<keyword evidence="5" id="KW-1185">Reference proteome</keyword>
<sequence length="407" mass="43247">MRAAGVWIAGCSVWGLMLAAVLWHGGRTALFMLAVLTFILLQGAAARWVGPRQVSIRREFSAVMPLAGEPVRMRLFVQMQGGLPPIWLKLRDEFGGETAEYWIFAGFRRNLMIKALPRSLSRGIYGQEKLNASHADLFGWFSYKRPSIVSGLLPVLPVPAAAAAGENGGAGHKQERREDAGERFVPSGRPGGLIRGYLPGDPLKAIDWKISARRGEWAVRSPEEEEALVSIVLLVTERSAYEDQPRKQDLQPGGGRLTAGAGPLAAAETFEAAVSAAAFLLAEAAAQGHAVMFRHGGMDRLCRWNPHSLGEEGPAGLAGLSLGAGAWTGAEMLAAAVRSCPGVPVTVITGKADSRLLDVNRQVTEWGATIRFVHCGLLEAGTSVAGAPARQAVPAGEEAKPDADVPA</sequence>
<evidence type="ECO:0000259" key="3">
    <source>
        <dbReference type="Pfam" id="PF01882"/>
    </source>
</evidence>
<feature type="compositionally biased region" description="Basic and acidic residues" evidence="1">
    <location>
        <begin position="172"/>
        <end position="182"/>
    </location>
</feature>
<keyword evidence="2" id="KW-0812">Transmembrane</keyword>
<dbReference type="PANTHER" id="PTHR34351">
    <property type="entry name" value="SLR1927 PROTEIN-RELATED"/>
    <property type="match status" value="1"/>
</dbReference>
<proteinExistence type="predicted"/>
<evidence type="ECO:0000256" key="2">
    <source>
        <dbReference type="SAM" id="Phobius"/>
    </source>
</evidence>
<dbReference type="Pfam" id="PF01882">
    <property type="entry name" value="DUF58"/>
    <property type="match status" value="1"/>
</dbReference>
<accession>A0ABQ1GT54</accession>
<feature type="domain" description="DUF58" evidence="3">
    <location>
        <begin position="194"/>
        <end position="234"/>
    </location>
</feature>
<name>A0ABQ1GT54_9BACL</name>
<dbReference type="RefSeq" id="WP_094095287.1">
    <property type="nucleotide sequence ID" value="NZ_BMHF01000020.1"/>
</dbReference>
<comment type="caution">
    <text evidence="4">The sequence shown here is derived from an EMBL/GenBank/DDBJ whole genome shotgun (WGS) entry which is preliminary data.</text>
</comment>